<feature type="site" description="Histone H3K4me3 binding" evidence="2">
    <location>
        <position position="400"/>
    </location>
</feature>
<dbReference type="GO" id="GO:0000785">
    <property type="term" value="C:chromatin"/>
    <property type="evidence" value="ECO:0007669"/>
    <property type="project" value="UniProtKB-ARBA"/>
</dbReference>
<feature type="region of interest" description="Disordered" evidence="3">
    <location>
        <begin position="157"/>
        <end position="307"/>
    </location>
</feature>
<dbReference type="GO" id="GO:0006355">
    <property type="term" value="P:regulation of DNA-templated transcription"/>
    <property type="evidence" value="ECO:0007669"/>
    <property type="project" value="TreeGrafter"/>
</dbReference>
<dbReference type="Gene3D" id="6.10.140.1740">
    <property type="match status" value="1"/>
</dbReference>
<proteinExistence type="predicted"/>
<name>A0A8H4QJK1_9AGAR</name>
<comment type="caution">
    <text evidence="5">The sequence shown here is derived from an EMBL/GenBank/DDBJ whole genome shotgun (WGS) entry which is preliminary data.</text>
</comment>
<organism evidence="5 6">
    <name type="scientific">Agrocybe pediades</name>
    <dbReference type="NCBI Taxonomy" id="84607"/>
    <lineage>
        <taxon>Eukaryota</taxon>
        <taxon>Fungi</taxon>
        <taxon>Dikarya</taxon>
        <taxon>Basidiomycota</taxon>
        <taxon>Agaricomycotina</taxon>
        <taxon>Agaricomycetes</taxon>
        <taxon>Agaricomycetidae</taxon>
        <taxon>Agaricales</taxon>
        <taxon>Agaricineae</taxon>
        <taxon>Strophariaceae</taxon>
        <taxon>Agrocybe</taxon>
    </lineage>
</organism>
<dbReference type="PANTHER" id="PTHR10333">
    <property type="entry name" value="INHIBITOR OF GROWTH PROTEIN"/>
    <property type="match status" value="1"/>
</dbReference>
<dbReference type="InterPro" id="IPR013083">
    <property type="entry name" value="Znf_RING/FYVE/PHD"/>
</dbReference>
<keyword evidence="6" id="KW-1185">Reference proteome</keyword>
<sequence>MPSDAQIETPYTLALLSEYTHTLDALPIDLSRNFADLRELDAVLSASVASITEKIKDLTTMIEEGKASKQDKLWLLTDIAEEAGRLKLGGEDKIRVACQAADNLKGHSIHLRTLAEHIPSFDASCLDRHTVYPHVSERSYMPLPTMETGRRRRGVLGSIVANPDPSPAKKRRVGVARDDDIDIGSGRTPKKLATGESHSRARNNARGNKKVDRVASPSESLVSVTSHLPQQVGHANSSRGTAAGNSRAANGTSSSNKRSRAGANNNRTSTPLANEVYPAGHDTHTNGSRRGAAGNEAYNVPPSSNHPSLPQPYQNGHAVNGYDVHGIPNIPGAQDWNIPHGQQLEGPGMPVARSASIHSTATSLPVAANNAVDATDAGDGDGDGDDRTYCFCDGVSYGEMIACDDAQCEREWVRLLIKCFVSY</sequence>
<dbReference type="Pfam" id="PF12998">
    <property type="entry name" value="ING"/>
    <property type="match status" value="1"/>
</dbReference>
<dbReference type="CDD" id="cd16859">
    <property type="entry name" value="ING_ING4_5"/>
    <property type="match status" value="1"/>
</dbReference>
<dbReference type="GO" id="GO:0006325">
    <property type="term" value="P:chromatin organization"/>
    <property type="evidence" value="ECO:0007669"/>
    <property type="project" value="UniProtKB-KW"/>
</dbReference>
<dbReference type="InterPro" id="IPR011011">
    <property type="entry name" value="Znf_FYVE_PHD"/>
</dbReference>
<keyword evidence="1" id="KW-0156">Chromatin regulator</keyword>
<evidence type="ECO:0000256" key="2">
    <source>
        <dbReference type="PIRSR" id="PIRSR628651-50"/>
    </source>
</evidence>
<dbReference type="InterPro" id="IPR024610">
    <property type="entry name" value="ING_N_histone-binding"/>
</dbReference>
<dbReference type="PANTHER" id="PTHR10333:SF42">
    <property type="entry name" value="INHIBITOR OF GROWTH PROTEIN 5"/>
    <property type="match status" value="1"/>
</dbReference>
<dbReference type="Proteomes" id="UP000521872">
    <property type="component" value="Unassembled WGS sequence"/>
</dbReference>
<evidence type="ECO:0000256" key="1">
    <source>
        <dbReference type="ARBA" id="ARBA00022853"/>
    </source>
</evidence>
<dbReference type="InterPro" id="IPR028651">
    <property type="entry name" value="ING_fam"/>
</dbReference>
<dbReference type="EMBL" id="JAACJL010000057">
    <property type="protein sequence ID" value="KAF4612290.1"/>
    <property type="molecule type" value="Genomic_DNA"/>
</dbReference>
<evidence type="ECO:0000313" key="5">
    <source>
        <dbReference type="EMBL" id="KAF4612290.1"/>
    </source>
</evidence>
<feature type="domain" description="Inhibitor of growth protein N-terminal histone-binding" evidence="4">
    <location>
        <begin position="15"/>
        <end position="118"/>
    </location>
</feature>
<feature type="site" description="Histone H3K4me3 binding" evidence="2">
    <location>
        <position position="412"/>
    </location>
</feature>
<protein>
    <recommendedName>
        <fullName evidence="4">Inhibitor of growth protein N-terminal histone-binding domain-containing protein</fullName>
    </recommendedName>
</protein>
<dbReference type="AlphaFoldDB" id="A0A8H4QJK1"/>
<feature type="site" description="Histone H3K4me3 binding" evidence="2">
    <location>
        <position position="389"/>
    </location>
</feature>
<feature type="compositionally biased region" description="Polar residues" evidence="3">
    <location>
        <begin position="217"/>
        <end position="272"/>
    </location>
</feature>
<evidence type="ECO:0000313" key="6">
    <source>
        <dbReference type="Proteomes" id="UP000521872"/>
    </source>
</evidence>
<dbReference type="SUPFAM" id="SSF57903">
    <property type="entry name" value="FYVE/PHD zinc finger"/>
    <property type="match status" value="1"/>
</dbReference>
<evidence type="ECO:0000256" key="3">
    <source>
        <dbReference type="SAM" id="MobiDB-lite"/>
    </source>
</evidence>
<accession>A0A8H4QJK1</accession>
<dbReference type="SMART" id="SM01408">
    <property type="entry name" value="ING"/>
    <property type="match status" value="1"/>
</dbReference>
<dbReference type="Gene3D" id="3.30.40.10">
    <property type="entry name" value="Zinc/RING finger domain, C3HC4 (zinc finger)"/>
    <property type="match status" value="1"/>
</dbReference>
<feature type="site" description="Histone H3K4me3 binding" evidence="2">
    <location>
        <position position="404"/>
    </location>
</feature>
<dbReference type="GO" id="GO:0005634">
    <property type="term" value="C:nucleus"/>
    <property type="evidence" value="ECO:0007669"/>
    <property type="project" value="TreeGrafter"/>
</dbReference>
<evidence type="ECO:0000259" key="4">
    <source>
        <dbReference type="SMART" id="SM01408"/>
    </source>
</evidence>
<reference evidence="5 6" key="1">
    <citation type="submission" date="2019-12" db="EMBL/GenBank/DDBJ databases">
        <authorList>
            <person name="Floudas D."/>
            <person name="Bentzer J."/>
            <person name="Ahren D."/>
            <person name="Johansson T."/>
            <person name="Persson P."/>
            <person name="Tunlid A."/>
        </authorList>
    </citation>
    <scope>NUCLEOTIDE SEQUENCE [LARGE SCALE GENOMIC DNA]</scope>
    <source>
        <strain evidence="5 6">CBS 102.39</strain>
    </source>
</reference>
<gene>
    <name evidence="5" type="ORF">D9613_004075</name>
</gene>